<evidence type="ECO:0000313" key="1">
    <source>
        <dbReference type="EMBL" id="MFC7127129.1"/>
    </source>
</evidence>
<reference evidence="1 2" key="1">
    <citation type="journal article" date="2014" name="Int. J. Syst. Evol. Microbiol.">
        <title>Complete genome sequence of Corynebacterium casei LMG S-19264T (=DSM 44701T), isolated from a smear-ripened cheese.</title>
        <authorList>
            <consortium name="US DOE Joint Genome Institute (JGI-PGF)"/>
            <person name="Walter F."/>
            <person name="Albersmeier A."/>
            <person name="Kalinowski J."/>
            <person name="Ruckert C."/>
        </authorList>
    </citation>
    <scope>NUCLEOTIDE SEQUENCE [LARGE SCALE GENOMIC DNA]</scope>
    <source>
        <strain evidence="1 2">CGMCC 4.7215</strain>
    </source>
</reference>
<sequence length="911" mass="100083">MKRRDILKTSGGIALTLFAGRTVTAQESSEADDAIDLIPAPSELDGTFVRLTRTEVSEDSESMRGHGAIAKLDELDPDNVDHVAWALADEEVSISAVKGTFDRIEAGDEVETTDSWRVSTLNDEKLAVASTDGLAVLAEGSDKESRIEVARTGYEVGTGDADAALDSISSLDVAFERLKEYKMFVYVTDLTSGLPPVIAENLASIGGGFEVQPPLRGQEGTFKNEFVFEQASEADLDEDQVSEIIQKIAVGTLVDSEITFDDDFVYVSTVIEAPPEQSREASPDASIRLENNQADGTATLTHKNGEAIPADALELWINGERADDQPADNIDTFESGDSLTVDTGPVANVFLQWVNEKGTKYFDYVDEVVGETLFESMFDPAAETVKLTYTGETPVDPDLFLIEHDWHEMVDGERQYKDEKLTEPLESIDGDLTNGDSIVVDGITLRDSVHLELDIPDKPAGTFGPQKTVIRYRARPPQIHIGREPNETTVVEYFDDTERDAGNFRILVDGEAAETQLADKHETLERQDTVELESAELGSKVSVEWTAGDESTVIQERVLKPLVNFTIEYDDENGTATITHRRGESIAADALEISISDEPAEIQPSDEFTTFDEGDTVTTAVEPFTKVSLSWSDNGATEELRSSVVGENLFEASYDLKTKQVELTYTGEESADPERIDVKTFGATESPTENPFAEKHETLSAGDSVTVEDVSPELTVQVVWTEANESSQTTANDILFWYRPKPQYAFDFETRNGTLVAKYEGENPRQANHFQIRAGGSKTEAQFTDEYDTLEGGDELEVGSFSPGTTVVIEWASDAEDNELQRHVVIPTAEFEASYDEDESEVRIKHAGGDDIKATYLDVYVSQVTDGLVAWDGKGTVTEGDSTTVTATEKPKQITIVYREESAIDEIRLEK</sequence>
<accession>A0ABD5XC61</accession>
<dbReference type="Proteomes" id="UP001596414">
    <property type="component" value="Unassembled WGS sequence"/>
</dbReference>
<protein>
    <submittedName>
        <fullName evidence="1">Uncharacterized protein</fullName>
    </submittedName>
</protein>
<dbReference type="RefSeq" id="WP_267636736.1">
    <property type="nucleotide sequence ID" value="NZ_JAODIY010000005.1"/>
</dbReference>
<dbReference type="AlphaFoldDB" id="A0ABD5XC61"/>
<evidence type="ECO:0000313" key="2">
    <source>
        <dbReference type="Proteomes" id="UP001596414"/>
    </source>
</evidence>
<comment type="caution">
    <text evidence="1">The sequence shown here is derived from an EMBL/GenBank/DDBJ whole genome shotgun (WGS) entry which is preliminary data.</text>
</comment>
<dbReference type="EMBL" id="JBHSZQ010000049">
    <property type="protein sequence ID" value="MFC7127129.1"/>
    <property type="molecule type" value="Genomic_DNA"/>
</dbReference>
<name>A0ABD5XC61_9EURY</name>
<gene>
    <name evidence="1" type="ORF">ACFQJ7_14045</name>
</gene>
<proteinExistence type="predicted"/>
<organism evidence="1 2">
    <name type="scientific">Halovenus rubra</name>
    <dbReference type="NCBI Taxonomy" id="869890"/>
    <lineage>
        <taxon>Archaea</taxon>
        <taxon>Methanobacteriati</taxon>
        <taxon>Methanobacteriota</taxon>
        <taxon>Stenosarchaea group</taxon>
        <taxon>Halobacteria</taxon>
        <taxon>Halobacteriales</taxon>
        <taxon>Haloarculaceae</taxon>
        <taxon>Halovenus</taxon>
    </lineage>
</organism>